<protein>
    <submittedName>
        <fullName evidence="2">Uncharacterized protein</fullName>
    </submittedName>
</protein>
<proteinExistence type="predicted"/>
<evidence type="ECO:0000256" key="1">
    <source>
        <dbReference type="SAM" id="MobiDB-lite"/>
    </source>
</evidence>
<keyword evidence="3" id="KW-1185">Reference proteome</keyword>
<comment type="caution">
    <text evidence="2">The sequence shown here is derived from an EMBL/GenBank/DDBJ whole genome shotgun (WGS) entry which is preliminary data.</text>
</comment>
<sequence>MKVTMRLTLDGLVRAMRTKVHTVAGAMESGARPEAESAVQMRRQALRRGNSRRKGGRHDRHDA</sequence>
<feature type="compositionally biased region" description="Basic residues" evidence="1">
    <location>
        <begin position="44"/>
        <end position="63"/>
    </location>
</feature>
<gene>
    <name evidence="2" type="ORF">N5A92_13595</name>
</gene>
<reference evidence="2 3" key="1">
    <citation type="submission" date="2022-09" db="EMBL/GenBank/DDBJ databases">
        <title>Chelativorans salina sp. nov., a novel slightly halophilic bacterium isolated from a saline lake sediment enrichment.</title>
        <authorList>
            <person name="Gao L."/>
            <person name="Fang B.-Z."/>
            <person name="Li W.-J."/>
        </authorList>
    </citation>
    <scope>NUCLEOTIDE SEQUENCE [LARGE SCALE GENOMIC DNA]</scope>
    <source>
        <strain evidence="2 3">EGI FJ00035</strain>
    </source>
</reference>
<dbReference type="RefSeq" id="WP_260903522.1">
    <property type="nucleotide sequence ID" value="NZ_JAOCZP010000003.1"/>
</dbReference>
<dbReference type="Proteomes" id="UP001320831">
    <property type="component" value="Unassembled WGS sequence"/>
</dbReference>
<dbReference type="EMBL" id="JAOCZP010000003">
    <property type="protein sequence ID" value="MCT7376066.1"/>
    <property type="molecule type" value="Genomic_DNA"/>
</dbReference>
<feature type="region of interest" description="Disordered" evidence="1">
    <location>
        <begin position="28"/>
        <end position="63"/>
    </location>
</feature>
<evidence type="ECO:0000313" key="2">
    <source>
        <dbReference type="EMBL" id="MCT7376066.1"/>
    </source>
</evidence>
<organism evidence="2 3">
    <name type="scientific">Chelativorans salis</name>
    <dbReference type="NCBI Taxonomy" id="2978478"/>
    <lineage>
        <taxon>Bacteria</taxon>
        <taxon>Pseudomonadati</taxon>
        <taxon>Pseudomonadota</taxon>
        <taxon>Alphaproteobacteria</taxon>
        <taxon>Hyphomicrobiales</taxon>
        <taxon>Phyllobacteriaceae</taxon>
        <taxon>Chelativorans</taxon>
    </lineage>
</organism>
<accession>A0ABT2LP43</accession>
<evidence type="ECO:0000313" key="3">
    <source>
        <dbReference type="Proteomes" id="UP001320831"/>
    </source>
</evidence>
<name>A0ABT2LP43_9HYPH</name>